<sequence length="729" mass="84073">MVRSTVIVEGYAVDLIEDVATDFTFSIQDIRTPDKRNTGYSKDIELPGTPKNNALFAHIFSVNSENDWTADQPNIGYNFNPNKVAKALVLVDGIQVFRGVIRVSRITIRDGEIKYHTNVIGRLSDILFSMGDKKLGDIDFSDMEHDLSPAHLQDVWNNPQNYRYTYPMIDYGYSTDGRHYPIQNFAPAIYVKEYIDRMFADAGFTYNCPFFLSPYFQALIIPVSHKFEFTAPANKVKYLELRSINQNLENNRSGNNWRFVTIPFATETLDKYGWHVGANHDIVITQTTEVSFQFDLNFTYNNSKGRAAEVFVLLNNDHGNRLVVETVPANAIYRKTIEISKRKWVTGSRITIGVNMPPKGRVFFNTLSRWYAPSPTDDSTYPLDVGIPVDMSGMVSKDIAQKDFFKSILLMHNLYVFTDENNDRNLFIVPQAWFYNNFAGDAVDWTYKLAHDQQQEIIPMGELAAREYLLTYKKDTDYYNDQRYFQIYGEIYGQKQAIADNDFEKDTQKIELIFSPSPPVQNEGNTRVMPHLYKVDQNEVKQRDAFNIRILLYGGLKPSKTGFGYADPSAPWILTDLYGNDLASYSQYPYAGMWDDPVARSRDLCFGPPQETFYTYPDGTYPDVGLYRFWWEGFISEITNKDSKLFRAMFRLTPNDINQLDFKRLVKVDNTYYKLNKVFEFKPLSSELTKVELFKSSVAVEVERPGFLKWSDEGYLLHSDESPARIPLA</sequence>
<evidence type="ECO:0000313" key="1">
    <source>
        <dbReference type="EMBL" id="GEP95563.1"/>
    </source>
</evidence>
<dbReference type="RefSeq" id="WP_146859916.1">
    <property type="nucleotide sequence ID" value="NZ_BKAU01000001.1"/>
</dbReference>
<protein>
    <submittedName>
        <fullName evidence="1">Uncharacterized protein</fullName>
    </submittedName>
</protein>
<dbReference type="AlphaFoldDB" id="A0A512RIN3"/>
<keyword evidence="2" id="KW-1185">Reference proteome</keyword>
<evidence type="ECO:0000313" key="2">
    <source>
        <dbReference type="Proteomes" id="UP000321436"/>
    </source>
</evidence>
<proteinExistence type="predicted"/>
<reference evidence="1 2" key="1">
    <citation type="submission" date="2019-07" db="EMBL/GenBank/DDBJ databases">
        <title>Whole genome shotgun sequence of Chitinophaga cymbidii NBRC 109752.</title>
        <authorList>
            <person name="Hosoyama A."/>
            <person name="Uohara A."/>
            <person name="Ohji S."/>
            <person name="Ichikawa N."/>
        </authorList>
    </citation>
    <scope>NUCLEOTIDE SEQUENCE [LARGE SCALE GENOMIC DNA]</scope>
    <source>
        <strain evidence="1 2">NBRC 109752</strain>
    </source>
</reference>
<comment type="caution">
    <text evidence="1">The sequence shown here is derived from an EMBL/GenBank/DDBJ whole genome shotgun (WGS) entry which is preliminary data.</text>
</comment>
<dbReference type="Proteomes" id="UP000321436">
    <property type="component" value="Unassembled WGS sequence"/>
</dbReference>
<dbReference type="EMBL" id="BKAU01000001">
    <property type="protein sequence ID" value="GEP95563.1"/>
    <property type="molecule type" value="Genomic_DNA"/>
</dbReference>
<organism evidence="1 2">
    <name type="scientific">Chitinophaga cymbidii</name>
    <dbReference type="NCBI Taxonomy" id="1096750"/>
    <lineage>
        <taxon>Bacteria</taxon>
        <taxon>Pseudomonadati</taxon>
        <taxon>Bacteroidota</taxon>
        <taxon>Chitinophagia</taxon>
        <taxon>Chitinophagales</taxon>
        <taxon>Chitinophagaceae</taxon>
        <taxon>Chitinophaga</taxon>
    </lineage>
</organism>
<gene>
    <name evidence="1" type="ORF">CCY01nite_18230</name>
</gene>
<dbReference type="OrthoDB" id="780171at2"/>
<accession>A0A512RIN3</accession>
<name>A0A512RIN3_9BACT</name>